<dbReference type="InterPro" id="IPR011042">
    <property type="entry name" value="6-blade_b-propeller_TolB-like"/>
</dbReference>
<dbReference type="AlphaFoldDB" id="N0B4V0"/>
<proteinExistence type="predicted"/>
<protein>
    <recommendedName>
        <fullName evidence="3">SMP-30/Gluconolactonase/LRE-like region domain-containing protein</fullName>
    </recommendedName>
</protein>
<reference evidence="1 2" key="1">
    <citation type="journal article" date="2013" name="Genome Announc.">
        <title>Genome sequences for three denitrifying bacterial strains isolated from a uranium- and nitrate-contaminated subsurface environment.</title>
        <authorList>
            <person name="Venkatramanan R."/>
            <person name="Prakash O."/>
            <person name="Woyke T."/>
            <person name="Chain P."/>
            <person name="Goodwin L.A."/>
            <person name="Watson D."/>
            <person name="Brooks S."/>
            <person name="Kostka J.E."/>
            <person name="Green S.J."/>
        </authorList>
    </citation>
    <scope>NUCLEOTIDE SEQUENCE [LARGE SCALE GENOMIC DNA]</scope>
    <source>
        <strain evidence="1 2">1NES1</strain>
    </source>
</reference>
<dbReference type="KEGG" id="hdt:HYPDE_34238"/>
<gene>
    <name evidence="1" type="ORF">HYPDE_34238</name>
</gene>
<dbReference type="SUPFAM" id="SSF63829">
    <property type="entry name" value="Calcium-dependent phosphotriesterase"/>
    <property type="match status" value="1"/>
</dbReference>
<dbReference type="STRING" id="670307.HYPDE_34238"/>
<evidence type="ECO:0008006" key="3">
    <source>
        <dbReference type="Google" id="ProtNLM"/>
    </source>
</evidence>
<dbReference type="HOGENOM" id="CLU_045463_2_0_5"/>
<dbReference type="InterPro" id="IPR051344">
    <property type="entry name" value="Vgb"/>
</dbReference>
<accession>N0B4V0</accession>
<sequence>MIVHCRSLCHAAMLGRVGIGSEWRMIIEKQHLFRAAAWALAGSLLISAAATAGELSEVALPGNSVYPESIAAAADGTLYVSGLSAGGIYRIKPGATTAEEWIKPGAFDSRSTLGVLVDQKAGLLLVCSNDVSGLGVSGPSSVKGSFVKGFDLATGEGKLSVALPKEGSFCNDFAIAPDGSIFVTNSSSPQILRLKPGASELEVWLESADFNQPKEGAGLDGISFGSDGNLYVNTYTNAEFFRVDVKDGAPGKITKLKASRPLKLADGLRPTGAQTFIMAEGSGSIDRLTVKGDEVDVETIKDGLAGPTSVALVGNTYWVPEGQLAHLFDSKSGPPHLPFRVVGISAGR</sequence>
<name>N0B4V0_9HYPH</name>
<dbReference type="PANTHER" id="PTHR40274">
    <property type="entry name" value="VIRGINIAMYCIN B LYASE"/>
    <property type="match status" value="1"/>
</dbReference>
<dbReference type="eggNOG" id="COG3386">
    <property type="taxonomic scope" value="Bacteria"/>
</dbReference>
<keyword evidence="2" id="KW-1185">Reference proteome</keyword>
<evidence type="ECO:0000313" key="1">
    <source>
        <dbReference type="EMBL" id="AGK58519.1"/>
    </source>
</evidence>
<organism evidence="1 2">
    <name type="scientific">Hyphomicrobium denitrificans 1NES1</name>
    <dbReference type="NCBI Taxonomy" id="670307"/>
    <lineage>
        <taxon>Bacteria</taxon>
        <taxon>Pseudomonadati</taxon>
        <taxon>Pseudomonadota</taxon>
        <taxon>Alphaproteobacteria</taxon>
        <taxon>Hyphomicrobiales</taxon>
        <taxon>Hyphomicrobiaceae</taxon>
        <taxon>Hyphomicrobium</taxon>
    </lineage>
</organism>
<dbReference type="Gene3D" id="2.120.10.30">
    <property type="entry name" value="TolB, C-terminal domain"/>
    <property type="match status" value="1"/>
</dbReference>
<dbReference type="PANTHER" id="PTHR40274:SF4">
    <property type="entry name" value="BLL1406 PROTEIN"/>
    <property type="match status" value="1"/>
</dbReference>
<dbReference type="Proteomes" id="UP000005952">
    <property type="component" value="Chromosome"/>
</dbReference>
<evidence type="ECO:0000313" key="2">
    <source>
        <dbReference type="Proteomes" id="UP000005952"/>
    </source>
</evidence>
<dbReference type="Pfam" id="PF20067">
    <property type="entry name" value="SSL_N"/>
    <property type="match status" value="1"/>
</dbReference>
<dbReference type="EMBL" id="CP005587">
    <property type="protein sequence ID" value="AGK58519.1"/>
    <property type="molecule type" value="Genomic_DNA"/>
</dbReference>